<name>A0A7X0D949_9BACL</name>
<dbReference type="Pfam" id="PF26079">
    <property type="entry name" value="Baseplate_J_C"/>
    <property type="match status" value="1"/>
</dbReference>
<dbReference type="AlphaFoldDB" id="A0A7X0D949"/>
<evidence type="ECO:0000259" key="2">
    <source>
        <dbReference type="Pfam" id="PF26078"/>
    </source>
</evidence>
<feature type="domain" description="Baseplate J-like C-terminal" evidence="3">
    <location>
        <begin position="259"/>
        <end position="343"/>
    </location>
</feature>
<dbReference type="RefSeq" id="WP_183247958.1">
    <property type="nucleotide sequence ID" value="NZ_JACHES010000004.1"/>
</dbReference>
<reference evidence="4 5" key="1">
    <citation type="submission" date="2020-08" db="EMBL/GenBank/DDBJ databases">
        <title>Genomic Encyclopedia of Type Strains, Phase IV (KMG-IV): sequencing the most valuable type-strain genomes for metagenomic binning, comparative biology and taxonomic classification.</title>
        <authorList>
            <person name="Goeker M."/>
        </authorList>
    </citation>
    <scope>NUCLEOTIDE SEQUENCE [LARGE SCALE GENOMIC DNA]</scope>
    <source>
        <strain evidence="4 5">DSM 23211</strain>
    </source>
</reference>
<gene>
    <name evidence="4" type="ORF">HNQ82_001186</name>
</gene>
<keyword evidence="5" id="KW-1185">Reference proteome</keyword>
<evidence type="ECO:0000313" key="4">
    <source>
        <dbReference type="EMBL" id="MBB6176372.1"/>
    </source>
</evidence>
<dbReference type="EMBL" id="JACHES010000004">
    <property type="protein sequence ID" value="MBB6176372.1"/>
    <property type="molecule type" value="Genomic_DNA"/>
</dbReference>
<organism evidence="4 5">
    <name type="scientific">Anoxybacillus tengchongensis</name>
    <dbReference type="NCBI Taxonomy" id="576944"/>
    <lineage>
        <taxon>Bacteria</taxon>
        <taxon>Bacillati</taxon>
        <taxon>Bacillota</taxon>
        <taxon>Bacilli</taxon>
        <taxon>Bacillales</taxon>
        <taxon>Anoxybacillaceae</taxon>
        <taxon>Anoxybacillus</taxon>
    </lineage>
</organism>
<evidence type="ECO:0000259" key="3">
    <source>
        <dbReference type="Pfam" id="PF26079"/>
    </source>
</evidence>
<dbReference type="InterPro" id="IPR058530">
    <property type="entry name" value="Baseplate_J-like_C"/>
</dbReference>
<dbReference type="PANTHER" id="PTHR37829:SF3">
    <property type="entry name" value="PROTEIN JAYE-RELATED"/>
    <property type="match status" value="1"/>
</dbReference>
<evidence type="ECO:0000313" key="5">
    <source>
        <dbReference type="Proteomes" id="UP000523528"/>
    </source>
</evidence>
<protein>
    <submittedName>
        <fullName evidence="4">Putative phage protein gp47/JayE</fullName>
    </submittedName>
</protein>
<comment type="similarity">
    <text evidence="1">Belongs to the Mu gp47/PBSX XkdT family.</text>
</comment>
<feature type="domain" description="Baseplate J-like central" evidence="2">
    <location>
        <begin position="183"/>
        <end position="252"/>
    </location>
</feature>
<sequence>MFENQTFETILRRMLDRIPDDMDKREGSIIYDALAPVAIEFAQAYMELDTILRLTFSETSSGEYLERIATNFGVYRKKATKSVRKGVFTDENNLPFNVPIGSQFRFNNTTYVVIEKISDGQFRIQAETPGSETNKEFGNLLPVEPIEGLGTAVLADVLIPGEDEENDDSLRQRYFERISMPSSSGNDADYIRWAKEVNGIGYVRVFRRWNGPGTVRVVVITDKKKSPSPQMIEKVRENIEAKRPVLADITVDGAREISIDIDVKVTLNGNGDAETALQQIKNSINDYLLNVAFFEQIVRYTKVGEAILNAEYVLDYENLKINGGTGNIQINGDEIAVLGRVTLL</sequence>
<comment type="caution">
    <text evidence="4">The sequence shown here is derived from an EMBL/GenBank/DDBJ whole genome shotgun (WGS) entry which is preliminary data.</text>
</comment>
<dbReference type="InterPro" id="IPR058531">
    <property type="entry name" value="Baseplate_J_M"/>
</dbReference>
<dbReference type="PANTHER" id="PTHR37829">
    <property type="entry name" value="PHAGE-LIKE ELEMENT PBSX PROTEIN XKDT"/>
    <property type="match status" value="1"/>
</dbReference>
<dbReference type="InterPro" id="IPR052399">
    <property type="entry name" value="Phage_Baseplate_Assmbl_Protein"/>
</dbReference>
<accession>A0A7X0D949</accession>
<proteinExistence type="inferred from homology"/>
<dbReference type="Proteomes" id="UP000523528">
    <property type="component" value="Unassembled WGS sequence"/>
</dbReference>
<evidence type="ECO:0000256" key="1">
    <source>
        <dbReference type="ARBA" id="ARBA00038087"/>
    </source>
</evidence>
<dbReference type="Pfam" id="PF26078">
    <property type="entry name" value="Baseplate_J_M"/>
    <property type="match status" value="1"/>
</dbReference>